<dbReference type="GO" id="GO:0006508">
    <property type="term" value="P:proteolysis"/>
    <property type="evidence" value="ECO:0007669"/>
    <property type="project" value="UniProtKB-KW"/>
</dbReference>
<dbReference type="Gene3D" id="3.90.70.10">
    <property type="entry name" value="Cysteine proteinases"/>
    <property type="match status" value="1"/>
</dbReference>
<dbReference type="InterPro" id="IPR001607">
    <property type="entry name" value="Znf_UBP"/>
</dbReference>
<dbReference type="Pfam" id="PF02148">
    <property type="entry name" value="zf-UBP"/>
    <property type="match status" value="1"/>
</dbReference>
<evidence type="ECO:0000256" key="1">
    <source>
        <dbReference type="SAM" id="MobiDB-lite"/>
    </source>
</evidence>
<dbReference type="SUPFAM" id="SSF57850">
    <property type="entry name" value="RING/U-box"/>
    <property type="match status" value="1"/>
</dbReference>
<organism evidence="3 4">
    <name type="scientific">Acanthamoeba castellanii (strain ATCC 30010 / Neff)</name>
    <dbReference type="NCBI Taxonomy" id="1257118"/>
    <lineage>
        <taxon>Eukaryota</taxon>
        <taxon>Amoebozoa</taxon>
        <taxon>Discosea</taxon>
        <taxon>Longamoebia</taxon>
        <taxon>Centramoebida</taxon>
        <taxon>Acanthamoebidae</taxon>
        <taxon>Acanthamoeba</taxon>
    </lineage>
</organism>
<dbReference type="GeneID" id="14925979"/>
<feature type="domain" description="UBP-type" evidence="2">
    <location>
        <begin position="84"/>
        <end position="126"/>
    </location>
</feature>
<gene>
    <name evidence="3" type="ORF">ACA1_170770</name>
</gene>
<dbReference type="GO" id="GO:0008270">
    <property type="term" value="F:zinc ion binding"/>
    <property type="evidence" value="ECO:0007669"/>
    <property type="project" value="InterPro"/>
</dbReference>
<dbReference type="InterPro" id="IPR013083">
    <property type="entry name" value="Znf_RING/FYVE/PHD"/>
</dbReference>
<evidence type="ECO:0000313" key="3">
    <source>
        <dbReference type="EMBL" id="ELR24536.1"/>
    </source>
</evidence>
<feature type="non-terminal residue" evidence="3">
    <location>
        <position position="1"/>
    </location>
</feature>
<evidence type="ECO:0000313" key="4">
    <source>
        <dbReference type="Proteomes" id="UP000011083"/>
    </source>
</evidence>
<proteinExistence type="predicted"/>
<sequence>MEQQQEGEKESGVEVVKRKQPTSSENQNDSVAGAEGSHSKRPKHVDDEQDESRRGAHATGAVVRRCPYLDTVNRALLDFDFEKVCRRGRGSHAYYHSLQADHHVFINLLNEKVYCLPDGYEVQDPSLDDIKVIALAQHAGTFAASDPMDLAMGDDANNSLGFFVLHPRYTRELVTKLDSIALPSHALDGSVYYPGVVGLNNIKNNDYINAVVHSLAHVRPLRDFFLLEENYRDVRTSPPPPPEASVRRLSSLPECRCNVVGN</sequence>
<keyword evidence="3" id="KW-0645">Protease</keyword>
<feature type="compositionally biased region" description="Basic and acidic residues" evidence="1">
    <location>
        <begin position="1"/>
        <end position="17"/>
    </location>
</feature>
<dbReference type="Gene3D" id="3.30.40.10">
    <property type="entry name" value="Zinc/RING finger domain, C3HC4 (zinc finger)"/>
    <property type="match status" value="1"/>
</dbReference>
<feature type="region of interest" description="Disordered" evidence="1">
    <location>
        <begin position="1"/>
        <end position="58"/>
    </location>
</feature>
<feature type="compositionally biased region" description="Polar residues" evidence="1">
    <location>
        <begin position="21"/>
        <end position="30"/>
    </location>
</feature>
<dbReference type="KEGG" id="acan:ACA1_170770"/>
<dbReference type="EMBL" id="KB007811">
    <property type="protein sequence ID" value="ELR24536.1"/>
    <property type="molecule type" value="Genomic_DNA"/>
</dbReference>
<dbReference type="AlphaFoldDB" id="L8HJG8"/>
<dbReference type="Proteomes" id="UP000011083">
    <property type="component" value="Unassembled WGS sequence"/>
</dbReference>
<evidence type="ECO:0000259" key="2">
    <source>
        <dbReference type="Pfam" id="PF02148"/>
    </source>
</evidence>
<dbReference type="InterPro" id="IPR038765">
    <property type="entry name" value="Papain-like_cys_pep_sf"/>
</dbReference>
<name>L8HJG8_ACACF</name>
<dbReference type="STRING" id="1257118.L8HJG8"/>
<dbReference type="VEuPathDB" id="AmoebaDB:ACA1_170770"/>
<accession>L8HJG8</accession>
<protein>
    <submittedName>
        <fullName evidence="3">Ubiquitin specific protease 39 and snrnp assembly factor, putative</fullName>
    </submittedName>
</protein>
<keyword evidence="4" id="KW-1185">Reference proteome</keyword>
<dbReference type="SUPFAM" id="SSF54001">
    <property type="entry name" value="Cysteine proteinases"/>
    <property type="match status" value="1"/>
</dbReference>
<dbReference type="OrthoDB" id="10263353at2759"/>
<keyword evidence="3" id="KW-0378">Hydrolase</keyword>
<reference evidence="3 4" key="1">
    <citation type="journal article" date="2013" name="Genome Biol.">
        <title>Genome of Acanthamoeba castellanii highlights extensive lateral gene transfer and early evolution of tyrosine kinase signaling.</title>
        <authorList>
            <person name="Clarke M."/>
            <person name="Lohan A.J."/>
            <person name="Liu B."/>
            <person name="Lagkouvardos I."/>
            <person name="Roy S."/>
            <person name="Zafar N."/>
            <person name="Bertelli C."/>
            <person name="Schilde C."/>
            <person name="Kianianmomeni A."/>
            <person name="Burglin T.R."/>
            <person name="Frech C."/>
            <person name="Turcotte B."/>
            <person name="Kopec K.O."/>
            <person name="Synnott J.M."/>
            <person name="Choo C."/>
            <person name="Paponov I."/>
            <person name="Finkler A."/>
            <person name="Soon Heng Tan C."/>
            <person name="Hutchins A.P."/>
            <person name="Weinmeier T."/>
            <person name="Rattei T."/>
            <person name="Chu J.S."/>
            <person name="Gimenez G."/>
            <person name="Irimia M."/>
            <person name="Rigden D.J."/>
            <person name="Fitzpatrick D.A."/>
            <person name="Lorenzo-Morales J."/>
            <person name="Bateman A."/>
            <person name="Chiu C.H."/>
            <person name="Tang P."/>
            <person name="Hegemann P."/>
            <person name="Fromm H."/>
            <person name="Raoult D."/>
            <person name="Greub G."/>
            <person name="Miranda-Saavedra D."/>
            <person name="Chen N."/>
            <person name="Nash P."/>
            <person name="Ginger M.L."/>
            <person name="Horn M."/>
            <person name="Schaap P."/>
            <person name="Caler L."/>
            <person name="Loftus B."/>
        </authorList>
    </citation>
    <scope>NUCLEOTIDE SEQUENCE [LARGE SCALE GENOMIC DNA]</scope>
    <source>
        <strain evidence="3 4">Neff</strain>
    </source>
</reference>
<dbReference type="RefSeq" id="XP_004356436.1">
    <property type="nucleotide sequence ID" value="XM_004356383.1"/>
</dbReference>
<dbReference type="GO" id="GO:0008233">
    <property type="term" value="F:peptidase activity"/>
    <property type="evidence" value="ECO:0007669"/>
    <property type="project" value="UniProtKB-KW"/>
</dbReference>